<gene>
    <name evidence="2" type="ORF">EJV47_08660</name>
</gene>
<feature type="transmembrane region" description="Helical" evidence="1">
    <location>
        <begin position="12"/>
        <end position="31"/>
    </location>
</feature>
<dbReference type="AlphaFoldDB" id="A0A3S0HP81"/>
<sequence>MLLDLLADTRPITKAVLLTAGGLLLYSLLCRWWNIYFFWESRAVGWTLLQLGAILYVLNSIDARSARRKNGLPEKIIVGVLCFGLLLRLLVWTLFAQSDAYAAARRALLTSPTLHQQIGPVRDVSIRPLGHVNRHESDRGTQGDAQLHVTAKGQRGYQDLRVALHKDVTDSTWVLRSVSVH</sequence>
<accession>A0A3S0HP81</accession>
<name>A0A3S0HP81_9BACT</name>
<proteinExistence type="predicted"/>
<keyword evidence="3" id="KW-1185">Reference proteome</keyword>
<dbReference type="EMBL" id="RXOF01000004">
    <property type="protein sequence ID" value="RTQ50694.1"/>
    <property type="molecule type" value="Genomic_DNA"/>
</dbReference>
<organism evidence="2 3">
    <name type="scientific">Hymenobacter gummosus</name>
    <dbReference type="NCBI Taxonomy" id="1776032"/>
    <lineage>
        <taxon>Bacteria</taxon>
        <taxon>Pseudomonadati</taxon>
        <taxon>Bacteroidota</taxon>
        <taxon>Cytophagia</taxon>
        <taxon>Cytophagales</taxon>
        <taxon>Hymenobacteraceae</taxon>
        <taxon>Hymenobacter</taxon>
    </lineage>
</organism>
<feature type="transmembrane region" description="Helical" evidence="1">
    <location>
        <begin position="76"/>
        <end position="96"/>
    </location>
</feature>
<evidence type="ECO:0000313" key="2">
    <source>
        <dbReference type="EMBL" id="RTQ50694.1"/>
    </source>
</evidence>
<evidence type="ECO:0000256" key="1">
    <source>
        <dbReference type="SAM" id="Phobius"/>
    </source>
</evidence>
<dbReference type="OrthoDB" id="1494216at2"/>
<keyword evidence="1" id="KW-0812">Transmembrane</keyword>
<reference evidence="2 3" key="1">
    <citation type="submission" date="2018-12" db="EMBL/GenBank/DDBJ databases">
        <title>Hymenobacter gummosus sp. nov., isolated from a spring.</title>
        <authorList>
            <person name="Nie L."/>
        </authorList>
    </citation>
    <scope>NUCLEOTIDE SEQUENCE [LARGE SCALE GENOMIC DNA]</scope>
    <source>
        <strain evidence="2 3">KCTC 52166</strain>
    </source>
</reference>
<keyword evidence="1" id="KW-1133">Transmembrane helix</keyword>
<dbReference type="RefSeq" id="WP_126692761.1">
    <property type="nucleotide sequence ID" value="NZ_RXOF01000004.1"/>
</dbReference>
<keyword evidence="1" id="KW-0472">Membrane</keyword>
<feature type="transmembrane region" description="Helical" evidence="1">
    <location>
        <begin position="43"/>
        <end position="61"/>
    </location>
</feature>
<comment type="caution">
    <text evidence="2">The sequence shown here is derived from an EMBL/GenBank/DDBJ whole genome shotgun (WGS) entry which is preliminary data.</text>
</comment>
<protein>
    <submittedName>
        <fullName evidence="2">Uncharacterized protein</fullName>
    </submittedName>
</protein>
<dbReference type="Proteomes" id="UP000282184">
    <property type="component" value="Unassembled WGS sequence"/>
</dbReference>
<evidence type="ECO:0000313" key="3">
    <source>
        <dbReference type="Proteomes" id="UP000282184"/>
    </source>
</evidence>